<dbReference type="PANTHER" id="PTHR43261:SF1">
    <property type="entry name" value="RIBOSOME-RELEASING FACTOR 2, MITOCHONDRIAL"/>
    <property type="match status" value="1"/>
</dbReference>
<sequence>MQRDYPLEKVRNFGIIAHIDAGKTTVSERILFYTGSQHKIGEVHEGETTTDWMEQERERGITITAAAVTCFWAPTYFSIEEKKNKDKKYRFNIIDTPGHIDFTVEVKRSMRVLDGAICVFDGVAGVEPQSETNWRYAEEALVPRLCFINKLDRTGANFEKSFKSILDRLSKKAVRMQIPIGEEDKHEGQIDLLKMKAYKFEGQLGSDVIEIDIPEHLKAEAEKYRGELIEKIVENDEEMMNKYLAGEEIAPEDLIKILREAVIANKIFPVFCGSALKNKGVQLILDAVVDFLPSPLDMPAIKGIDPKTEEEIERHPSDDEPFAALAFKLQVDPFVGQLTFFRVYSGTIESGSYIYNATTGEKERLGRIVRLQADQREEVKKVFTGEIAAAVGLKNAKTSHTFCDENNPIILEEIVFPEPVISLRIEPKTKADQEKMGMALKRLSDEDPTFKIKSDIDTGETVISGMGELHLDIIVDRMKREFNVEANVGAPQVSYKETITGTAEAETKYIKQTGGKGQYGHVKLNIKPLAPEVEDGKKKPKNIHREEGFEFIDSIKGGVIPSEFIPAVEKGVKEAMERGIVAGYRLTDISCELTFGSYHDVDSSEIAYKIAASQAFQEAAKKARPVILEPIMKLEVVVPEQFMGDITGNLSSKRGLIEGMDDRAGLKVVRAKVPLSELFGYVTTLRSMTEGRGSANIEFDHYAIVPQNVAESIITARS</sequence>
<dbReference type="InterPro" id="IPR014721">
    <property type="entry name" value="Ribsml_uS5_D2-typ_fold_subgr"/>
</dbReference>
<evidence type="ECO:0000256" key="5">
    <source>
        <dbReference type="ARBA" id="ARBA00023134"/>
    </source>
</evidence>
<keyword evidence="3 6" id="KW-0251">Elongation factor</keyword>
<dbReference type="Pfam" id="PF14492">
    <property type="entry name" value="EFG_III"/>
    <property type="match status" value="1"/>
</dbReference>
<dbReference type="GO" id="GO:0005525">
    <property type="term" value="F:GTP binding"/>
    <property type="evidence" value="ECO:0007669"/>
    <property type="project" value="UniProtKB-UniRule"/>
</dbReference>
<dbReference type="InterPro" id="IPR041095">
    <property type="entry name" value="EFG_II"/>
</dbReference>
<dbReference type="SUPFAM" id="SSF50447">
    <property type="entry name" value="Translation proteins"/>
    <property type="match status" value="1"/>
</dbReference>
<keyword evidence="5 6" id="KW-0342">GTP-binding</keyword>
<dbReference type="Pfam" id="PF00009">
    <property type="entry name" value="GTP_EFTU"/>
    <property type="match status" value="1"/>
</dbReference>
<dbReference type="Pfam" id="PF00679">
    <property type="entry name" value="EFG_C"/>
    <property type="match status" value="1"/>
</dbReference>
<dbReference type="InterPro" id="IPR047872">
    <property type="entry name" value="EFG_IV"/>
</dbReference>
<accession>A0A2H0R1C5</accession>
<evidence type="ECO:0000259" key="8">
    <source>
        <dbReference type="PROSITE" id="PS51722"/>
    </source>
</evidence>
<dbReference type="SUPFAM" id="SSF54211">
    <property type="entry name" value="Ribosomal protein S5 domain 2-like"/>
    <property type="match status" value="1"/>
</dbReference>
<dbReference type="InterPro" id="IPR053905">
    <property type="entry name" value="EF-G-like_DII"/>
</dbReference>
<dbReference type="InterPro" id="IPR005225">
    <property type="entry name" value="Small_GTP-bd"/>
</dbReference>
<dbReference type="PROSITE" id="PS00301">
    <property type="entry name" value="G_TR_1"/>
    <property type="match status" value="1"/>
</dbReference>
<dbReference type="InterPro" id="IPR031157">
    <property type="entry name" value="G_TR_CS"/>
</dbReference>
<dbReference type="InterPro" id="IPR005517">
    <property type="entry name" value="Transl_elong_EFG/EF2_IV"/>
</dbReference>
<dbReference type="CDD" id="cd03713">
    <property type="entry name" value="EFG_mtEFG_C"/>
    <property type="match status" value="1"/>
</dbReference>
<comment type="subcellular location">
    <subcellularLocation>
        <location evidence="6">Cytoplasm</location>
    </subcellularLocation>
</comment>
<dbReference type="Pfam" id="PF03764">
    <property type="entry name" value="EFG_IV"/>
    <property type="match status" value="1"/>
</dbReference>
<feature type="binding site" evidence="6">
    <location>
        <begin position="17"/>
        <end position="24"/>
    </location>
    <ligand>
        <name>GTP</name>
        <dbReference type="ChEBI" id="CHEBI:37565"/>
    </ligand>
</feature>
<feature type="domain" description="Tr-type G" evidence="8">
    <location>
        <begin position="8"/>
        <end position="296"/>
    </location>
</feature>
<dbReference type="GO" id="GO:0003924">
    <property type="term" value="F:GTPase activity"/>
    <property type="evidence" value="ECO:0007669"/>
    <property type="project" value="InterPro"/>
</dbReference>
<gene>
    <name evidence="6 9" type="primary">fusA</name>
    <name evidence="9" type="ORF">COV33_00520</name>
</gene>
<dbReference type="InterPro" id="IPR000795">
    <property type="entry name" value="T_Tr_GTP-bd_dom"/>
</dbReference>
<evidence type="ECO:0000313" key="9">
    <source>
        <dbReference type="EMBL" id="PIR40290.1"/>
    </source>
</evidence>
<dbReference type="NCBIfam" id="TIGR00484">
    <property type="entry name" value="EF-G"/>
    <property type="match status" value="1"/>
</dbReference>
<dbReference type="FunFam" id="2.40.30.10:FF:000006">
    <property type="entry name" value="Elongation factor G"/>
    <property type="match status" value="1"/>
</dbReference>
<dbReference type="FunFam" id="3.30.230.10:FF:000003">
    <property type="entry name" value="Elongation factor G"/>
    <property type="match status" value="1"/>
</dbReference>
<keyword evidence="4 6" id="KW-0648">Protein biosynthesis</keyword>
<feature type="binding site" evidence="6">
    <location>
        <begin position="149"/>
        <end position="152"/>
    </location>
    <ligand>
        <name>GTP</name>
        <dbReference type="ChEBI" id="CHEBI:37565"/>
    </ligand>
</feature>
<dbReference type="Gene3D" id="3.40.50.300">
    <property type="entry name" value="P-loop containing nucleotide triphosphate hydrolases"/>
    <property type="match status" value="1"/>
</dbReference>
<evidence type="ECO:0000256" key="2">
    <source>
        <dbReference type="ARBA" id="ARBA00022741"/>
    </source>
</evidence>
<name>A0A2H0R1C5_9BACT</name>
<evidence type="ECO:0000256" key="1">
    <source>
        <dbReference type="ARBA" id="ARBA00005870"/>
    </source>
</evidence>
<keyword evidence="2 6" id="KW-0547">Nucleotide-binding</keyword>
<dbReference type="InterPro" id="IPR035647">
    <property type="entry name" value="EFG_III/V"/>
</dbReference>
<dbReference type="CDD" id="cd16262">
    <property type="entry name" value="EFG_III"/>
    <property type="match status" value="1"/>
</dbReference>
<dbReference type="SUPFAM" id="SSF54980">
    <property type="entry name" value="EF-G C-terminal domain-like"/>
    <property type="match status" value="2"/>
</dbReference>
<dbReference type="PROSITE" id="PS51722">
    <property type="entry name" value="G_TR_2"/>
    <property type="match status" value="1"/>
</dbReference>
<dbReference type="Gene3D" id="3.30.70.240">
    <property type="match status" value="1"/>
</dbReference>
<dbReference type="SUPFAM" id="SSF52540">
    <property type="entry name" value="P-loop containing nucleoside triphosphate hydrolases"/>
    <property type="match status" value="1"/>
</dbReference>
<dbReference type="AlphaFoldDB" id="A0A2H0R1C5"/>
<dbReference type="InterPro" id="IPR009000">
    <property type="entry name" value="Transl_B-barrel_sf"/>
</dbReference>
<dbReference type="SMART" id="SM00889">
    <property type="entry name" value="EFG_IV"/>
    <property type="match status" value="1"/>
</dbReference>
<protein>
    <recommendedName>
        <fullName evidence="6 7">Elongation factor G</fullName>
        <shortName evidence="6">EF-G</shortName>
    </recommendedName>
</protein>
<dbReference type="CDD" id="cd04088">
    <property type="entry name" value="EFG_mtEFG_II"/>
    <property type="match status" value="1"/>
</dbReference>
<evidence type="ECO:0000256" key="3">
    <source>
        <dbReference type="ARBA" id="ARBA00022768"/>
    </source>
</evidence>
<comment type="caution">
    <text evidence="9">The sequence shown here is derived from an EMBL/GenBank/DDBJ whole genome shotgun (WGS) entry which is preliminary data.</text>
</comment>
<dbReference type="Proteomes" id="UP000230828">
    <property type="component" value="Unassembled WGS sequence"/>
</dbReference>
<evidence type="ECO:0000256" key="4">
    <source>
        <dbReference type="ARBA" id="ARBA00022917"/>
    </source>
</evidence>
<feature type="binding site" evidence="6">
    <location>
        <begin position="95"/>
        <end position="99"/>
    </location>
    <ligand>
        <name>GTP</name>
        <dbReference type="ChEBI" id="CHEBI:37565"/>
    </ligand>
</feature>
<dbReference type="FunFam" id="3.30.70.870:FF:000001">
    <property type="entry name" value="Elongation factor G"/>
    <property type="match status" value="1"/>
</dbReference>
<proteinExistence type="inferred from homology"/>
<dbReference type="Gene3D" id="3.30.230.10">
    <property type="match status" value="1"/>
</dbReference>
<dbReference type="FunFam" id="3.40.50.300:FF:000029">
    <property type="entry name" value="Elongation factor G"/>
    <property type="match status" value="1"/>
</dbReference>
<dbReference type="GO" id="GO:0032790">
    <property type="term" value="P:ribosome disassembly"/>
    <property type="evidence" value="ECO:0007669"/>
    <property type="project" value="TreeGrafter"/>
</dbReference>
<dbReference type="GO" id="GO:0005737">
    <property type="term" value="C:cytoplasm"/>
    <property type="evidence" value="ECO:0007669"/>
    <property type="project" value="UniProtKB-SubCell"/>
</dbReference>
<dbReference type="Pfam" id="PF22042">
    <property type="entry name" value="EF-G_D2"/>
    <property type="match status" value="1"/>
</dbReference>
<dbReference type="PRINTS" id="PR00315">
    <property type="entry name" value="ELONGATNFCT"/>
</dbReference>
<dbReference type="InterPro" id="IPR035649">
    <property type="entry name" value="EFG_V"/>
</dbReference>
<reference evidence="9 10" key="1">
    <citation type="submission" date="2017-09" db="EMBL/GenBank/DDBJ databases">
        <title>Depth-based differentiation of microbial function through sediment-hosted aquifers and enrichment of novel symbionts in the deep terrestrial subsurface.</title>
        <authorList>
            <person name="Probst A.J."/>
            <person name="Ladd B."/>
            <person name="Jarett J.K."/>
            <person name="Geller-Mcgrath D.E."/>
            <person name="Sieber C.M."/>
            <person name="Emerson J.B."/>
            <person name="Anantharaman K."/>
            <person name="Thomas B.C."/>
            <person name="Malmstrom R."/>
            <person name="Stieglmeier M."/>
            <person name="Klingl A."/>
            <person name="Woyke T."/>
            <person name="Ryan C.M."/>
            <person name="Banfield J.F."/>
        </authorList>
    </citation>
    <scope>NUCLEOTIDE SEQUENCE [LARGE SCALE GENOMIC DNA]</scope>
    <source>
        <strain evidence="9">CG10_big_fil_rev_8_21_14_0_10_34_34</strain>
    </source>
</reference>
<evidence type="ECO:0000313" key="10">
    <source>
        <dbReference type="Proteomes" id="UP000230828"/>
    </source>
</evidence>
<dbReference type="InterPro" id="IPR004540">
    <property type="entry name" value="Transl_elong_EFG/EF2"/>
</dbReference>
<dbReference type="InterPro" id="IPR027417">
    <property type="entry name" value="P-loop_NTPase"/>
</dbReference>
<dbReference type="InterPro" id="IPR020568">
    <property type="entry name" value="Ribosomal_Su5_D2-typ_SF"/>
</dbReference>
<dbReference type="NCBIfam" id="TIGR00231">
    <property type="entry name" value="small_GTP"/>
    <property type="match status" value="1"/>
</dbReference>
<dbReference type="FunFam" id="3.30.70.240:FF:000001">
    <property type="entry name" value="Elongation factor G"/>
    <property type="match status" value="1"/>
</dbReference>
<evidence type="ECO:0000256" key="6">
    <source>
        <dbReference type="HAMAP-Rule" id="MF_00054"/>
    </source>
</evidence>
<keyword evidence="6" id="KW-0963">Cytoplasm</keyword>
<evidence type="ECO:0000256" key="7">
    <source>
        <dbReference type="NCBIfam" id="TIGR00484"/>
    </source>
</evidence>
<dbReference type="InterPro" id="IPR009022">
    <property type="entry name" value="EFG_III"/>
</dbReference>
<dbReference type="NCBIfam" id="NF009381">
    <property type="entry name" value="PRK12740.1-5"/>
    <property type="match status" value="1"/>
</dbReference>
<dbReference type="CDD" id="cd01434">
    <property type="entry name" value="EFG_mtEFG1_IV"/>
    <property type="match status" value="1"/>
</dbReference>
<dbReference type="SMART" id="SM00838">
    <property type="entry name" value="EFG_C"/>
    <property type="match status" value="1"/>
</dbReference>
<dbReference type="Gene3D" id="3.30.70.870">
    <property type="entry name" value="Elongation Factor G (Translational Gtpase), domain 3"/>
    <property type="match status" value="1"/>
</dbReference>
<dbReference type="HAMAP" id="MF_00054_B">
    <property type="entry name" value="EF_G_EF_2_B"/>
    <property type="match status" value="1"/>
</dbReference>
<comment type="similarity">
    <text evidence="1 6">Belongs to the TRAFAC class translation factor GTPase superfamily. Classic translation factor GTPase family. EF-G/EF-2 subfamily.</text>
</comment>
<comment type="function">
    <text evidence="6">Catalyzes the GTP-dependent ribosomal translocation step during translation elongation. During this step, the ribosome changes from the pre-translocational (PRE) to the post-translocational (POST) state as the newly formed A-site-bound peptidyl-tRNA and P-site-bound deacylated tRNA move to the P and E sites, respectively. Catalyzes the coordinated movement of the two tRNA molecules, the mRNA and conformational changes in the ribosome.</text>
</comment>
<dbReference type="Gene3D" id="2.40.30.10">
    <property type="entry name" value="Translation factors"/>
    <property type="match status" value="1"/>
</dbReference>
<dbReference type="CDD" id="cd01886">
    <property type="entry name" value="EF-G"/>
    <property type="match status" value="1"/>
</dbReference>
<dbReference type="GO" id="GO:0003746">
    <property type="term" value="F:translation elongation factor activity"/>
    <property type="evidence" value="ECO:0007669"/>
    <property type="project" value="UniProtKB-UniRule"/>
</dbReference>
<dbReference type="EMBL" id="PCXM01000012">
    <property type="protein sequence ID" value="PIR40290.1"/>
    <property type="molecule type" value="Genomic_DNA"/>
</dbReference>
<dbReference type="PANTHER" id="PTHR43261">
    <property type="entry name" value="TRANSLATION ELONGATION FACTOR G-RELATED"/>
    <property type="match status" value="1"/>
</dbReference>
<dbReference type="InterPro" id="IPR000640">
    <property type="entry name" value="EFG_V-like"/>
</dbReference>
<organism evidence="9 10">
    <name type="scientific">Candidatus Zambryskibacteria bacterium CG10_big_fil_rev_8_21_14_0_10_34_34</name>
    <dbReference type="NCBI Taxonomy" id="1975114"/>
    <lineage>
        <taxon>Bacteria</taxon>
        <taxon>Candidatus Zambryskiibacteriota</taxon>
    </lineage>
</organism>